<evidence type="ECO:0000313" key="2">
    <source>
        <dbReference type="Proteomes" id="UP001295794"/>
    </source>
</evidence>
<dbReference type="Proteomes" id="UP001295794">
    <property type="component" value="Unassembled WGS sequence"/>
</dbReference>
<name>A0AAD2Q6I8_9AGAR</name>
<protein>
    <submittedName>
        <fullName evidence="1">Uncharacterized protein</fullName>
    </submittedName>
</protein>
<reference evidence="1" key="1">
    <citation type="submission" date="2023-11" db="EMBL/GenBank/DDBJ databases">
        <authorList>
            <person name="De Vega J J."/>
            <person name="De Vega J J."/>
        </authorList>
    </citation>
    <scope>NUCLEOTIDE SEQUENCE</scope>
</reference>
<dbReference type="AlphaFoldDB" id="A0AAD2Q6I8"/>
<sequence length="78" mass="8056">CARSEVLTERPFPPPSSSVAEPAFAVLAVRPSASGPAPESSVVNLNLLQPKLRRVMGRAGQIYGTLTANIAAEQLAAG</sequence>
<evidence type="ECO:0000313" key="1">
    <source>
        <dbReference type="EMBL" id="CAK5281230.1"/>
    </source>
</evidence>
<comment type="caution">
    <text evidence="1">The sequence shown here is derived from an EMBL/GenBank/DDBJ whole genome shotgun (WGS) entry which is preliminary data.</text>
</comment>
<gene>
    <name evidence="1" type="ORF">MYCIT1_LOCUS32198</name>
</gene>
<feature type="non-terminal residue" evidence="1">
    <location>
        <position position="1"/>
    </location>
</feature>
<accession>A0AAD2Q6I8</accession>
<proteinExistence type="predicted"/>
<keyword evidence="2" id="KW-1185">Reference proteome</keyword>
<dbReference type="EMBL" id="CAVNYO010000444">
    <property type="protein sequence ID" value="CAK5281230.1"/>
    <property type="molecule type" value="Genomic_DNA"/>
</dbReference>
<organism evidence="1 2">
    <name type="scientific">Mycena citricolor</name>
    <dbReference type="NCBI Taxonomy" id="2018698"/>
    <lineage>
        <taxon>Eukaryota</taxon>
        <taxon>Fungi</taxon>
        <taxon>Dikarya</taxon>
        <taxon>Basidiomycota</taxon>
        <taxon>Agaricomycotina</taxon>
        <taxon>Agaricomycetes</taxon>
        <taxon>Agaricomycetidae</taxon>
        <taxon>Agaricales</taxon>
        <taxon>Marasmiineae</taxon>
        <taxon>Mycenaceae</taxon>
        <taxon>Mycena</taxon>
    </lineage>
</organism>